<evidence type="ECO:0000256" key="2">
    <source>
        <dbReference type="ARBA" id="ARBA00022679"/>
    </source>
</evidence>
<dbReference type="Gene3D" id="3.90.1720.10">
    <property type="entry name" value="endopeptidase domain like (from Nostoc punctiforme)"/>
    <property type="match status" value="1"/>
</dbReference>
<dbReference type="InterPro" id="IPR051496">
    <property type="entry name" value="H-rev107_PLA/AT"/>
</dbReference>
<sequence>MGLSLKMEKQLNAKSSQRNLQTPKAKSLAQENGSNEGDGEIVHLTNDDAGFFATIFGKNNDGNVSIEKVFDMYNGKNVKIYVNNSRDAVLRPYPPAIIVKRAMSKLGKTEYNLYKNNCEHFANWCRYGRAGSTQKAQDKPGQRPQGSQRCARRQRCHLRPSVTAHTGGSSLGFQRCNNQHVWKRYNFFTNSAHYVGYDTDT</sequence>
<proteinExistence type="inferred from homology"/>
<keyword evidence="8" id="KW-1185">Reference proteome</keyword>
<dbReference type="EMBL" id="BLXT01004282">
    <property type="protein sequence ID" value="GFO11377.1"/>
    <property type="molecule type" value="Genomic_DNA"/>
</dbReference>
<comment type="caution">
    <text evidence="7">The sequence shown here is derived from an EMBL/GenBank/DDBJ whole genome shotgun (WGS) entry which is preliminary data.</text>
</comment>
<dbReference type="GO" id="GO:0005737">
    <property type="term" value="C:cytoplasm"/>
    <property type="evidence" value="ECO:0007669"/>
    <property type="project" value="TreeGrafter"/>
</dbReference>
<dbReference type="Proteomes" id="UP000735302">
    <property type="component" value="Unassembled WGS sequence"/>
</dbReference>
<dbReference type="GO" id="GO:0070292">
    <property type="term" value="P:N-acylphosphatidylethanolamine metabolic process"/>
    <property type="evidence" value="ECO:0007669"/>
    <property type="project" value="TreeGrafter"/>
</dbReference>
<evidence type="ECO:0000256" key="1">
    <source>
        <dbReference type="ARBA" id="ARBA00007824"/>
    </source>
</evidence>
<dbReference type="PANTHER" id="PTHR13943:SF77">
    <property type="entry name" value="LRAT DOMAIN-CONTAINING PROTEIN"/>
    <property type="match status" value="1"/>
</dbReference>
<dbReference type="Pfam" id="PF04970">
    <property type="entry name" value="LRAT"/>
    <property type="match status" value="1"/>
</dbReference>
<feature type="domain" description="LRAT" evidence="6">
    <location>
        <begin position="21"/>
        <end position="134"/>
    </location>
</feature>
<accession>A0AAV4AVP9</accession>
<dbReference type="PANTHER" id="PTHR13943">
    <property type="entry name" value="HRAS-LIKE SUPPRESSOR - RELATED"/>
    <property type="match status" value="1"/>
</dbReference>
<reference evidence="7 8" key="1">
    <citation type="journal article" date="2021" name="Elife">
        <title>Chloroplast acquisition without the gene transfer in kleptoplastic sea slugs, Plakobranchus ocellatus.</title>
        <authorList>
            <person name="Maeda T."/>
            <person name="Takahashi S."/>
            <person name="Yoshida T."/>
            <person name="Shimamura S."/>
            <person name="Takaki Y."/>
            <person name="Nagai Y."/>
            <person name="Toyoda A."/>
            <person name="Suzuki Y."/>
            <person name="Arimoto A."/>
            <person name="Ishii H."/>
            <person name="Satoh N."/>
            <person name="Nishiyama T."/>
            <person name="Hasebe M."/>
            <person name="Maruyama T."/>
            <person name="Minagawa J."/>
            <person name="Obokata J."/>
            <person name="Shigenobu S."/>
        </authorList>
    </citation>
    <scope>NUCLEOTIDE SEQUENCE [LARGE SCALE GENOMIC DNA]</scope>
</reference>
<comment type="similarity">
    <text evidence="1">Belongs to the H-rev107 family.</text>
</comment>
<evidence type="ECO:0000313" key="7">
    <source>
        <dbReference type="EMBL" id="GFO11377.1"/>
    </source>
</evidence>
<dbReference type="AlphaFoldDB" id="A0AAV4AVP9"/>
<feature type="region of interest" description="Disordered" evidence="5">
    <location>
        <begin position="1"/>
        <end position="40"/>
    </location>
</feature>
<dbReference type="InterPro" id="IPR007053">
    <property type="entry name" value="LRAT_dom"/>
</dbReference>
<evidence type="ECO:0000256" key="5">
    <source>
        <dbReference type="SAM" id="MobiDB-lite"/>
    </source>
</evidence>
<evidence type="ECO:0000313" key="8">
    <source>
        <dbReference type="Proteomes" id="UP000735302"/>
    </source>
</evidence>
<evidence type="ECO:0000256" key="3">
    <source>
        <dbReference type="ARBA" id="ARBA00022801"/>
    </source>
</evidence>
<feature type="compositionally biased region" description="Polar residues" evidence="5">
    <location>
        <begin position="12"/>
        <end position="35"/>
    </location>
</feature>
<feature type="compositionally biased region" description="Basic and acidic residues" evidence="5">
    <location>
        <begin position="1"/>
        <end position="11"/>
    </location>
</feature>
<organism evidence="7 8">
    <name type="scientific">Plakobranchus ocellatus</name>
    <dbReference type="NCBI Taxonomy" id="259542"/>
    <lineage>
        <taxon>Eukaryota</taxon>
        <taxon>Metazoa</taxon>
        <taxon>Spiralia</taxon>
        <taxon>Lophotrochozoa</taxon>
        <taxon>Mollusca</taxon>
        <taxon>Gastropoda</taxon>
        <taxon>Heterobranchia</taxon>
        <taxon>Euthyneura</taxon>
        <taxon>Panpulmonata</taxon>
        <taxon>Sacoglossa</taxon>
        <taxon>Placobranchoidea</taxon>
        <taxon>Plakobranchidae</taxon>
        <taxon>Plakobranchus</taxon>
    </lineage>
</organism>
<dbReference type="GO" id="GO:0016410">
    <property type="term" value="F:N-acyltransferase activity"/>
    <property type="evidence" value="ECO:0007669"/>
    <property type="project" value="TreeGrafter"/>
</dbReference>
<evidence type="ECO:0000256" key="4">
    <source>
        <dbReference type="ARBA" id="ARBA00023098"/>
    </source>
</evidence>
<keyword evidence="2" id="KW-0808">Transferase</keyword>
<keyword evidence="3" id="KW-0378">Hydrolase</keyword>
<name>A0AAV4AVP9_9GAST</name>
<evidence type="ECO:0000259" key="6">
    <source>
        <dbReference type="PROSITE" id="PS51934"/>
    </source>
</evidence>
<dbReference type="PROSITE" id="PS51934">
    <property type="entry name" value="LRAT"/>
    <property type="match status" value="1"/>
</dbReference>
<protein>
    <submittedName>
        <fullName evidence="7">Hras-like suppressor 3</fullName>
    </submittedName>
</protein>
<gene>
    <name evidence="7" type="ORF">PoB_003788200</name>
</gene>
<feature type="region of interest" description="Disordered" evidence="5">
    <location>
        <begin position="132"/>
        <end position="154"/>
    </location>
</feature>
<dbReference type="GO" id="GO:0004623">
    <property type="term" value="F:phospholipase A2 activity"/>
    <property type="evidence" value="ECO:0007669"/>
    <property type="project" value="TreeGrafter"/>
</dbReference>
<keyword evidence="4" id="KW-0443">Lipid metabolism</keyword>
<dbReference type="GO" id="GO:0008970">
    <property type="term" value="F:phospholipase A1 activity"/>
    <property type="evidence" value="ECO:0007669"/>
    <property type="project" value="TreeGrafter"/>
</dbReference>